<gene>
    <name evidence="1" type="ORF">CCAX7_55630</name>
</gene>
<accession>A0A9N7L9M6</accession>
<evidence type="ECO:0000313" key="1">
    <source>
        <dbReference type="EMBL" id="BDI33512.1"/>
    </source>
</evidence>
<dbReference type="EMBL" id="AP025739">
    <property type="protein sequence ID" value="BDI33512.1"/>
    <property type="molecule type" value="Genomic_DNA"/>
</dbReference>
<proteinExistence type="predicted"/>
<dbReference type="RefSeq" id="WP_125206163.1">
    <property type="nucleotide sequence ID" value="NZ_AP025739.1"/>
</dbReference>
<evidence type="ECO:0000313" key="2">
    <source>
        <dbReference type="Proteomes" id="UP000287394"/>
    </source>
</evidence>
<keyword evidence="2" id="KW-1185">Reference proteome</keyword>
<organism evidence="1 2">
    <name type="scientific">Capsulimonas corticalis</name>
    <dbReference type="NCBI Taxonomy" id="2219043"/>
    <lineage>
        <taxon>Bacteria</taxon>
        <taxon>Bacillati</taxon>
        <taxon>Armatimonadota</taxon>
        <taxon>Armatimonadia</taxon>
        <taxon>Capsulimonadales</taxon>
        <taxon>Capsulimonadaceae</taxon>
        <taxon>Capsulimonas</taxon>
    </lineage>
</organism>
<dbReference type="AlphaFoldDB" id="A0A9N7L9M6"/>
<dbReference type="Proteomes" id="UP000287394">
    <property type="component" value="Chromosome"/>
</dbReference>
<protein>
    <submittedName>
        <fullName evidence="1">Uncharacterized protein</fullName>
    </submittedName>
</protein>
<dbReference type="KEGG" id="ccot:CCAX7_55630"/>
<name>A0A9N7L9M6_9BACT</name>
<reference evidence="1 2" key="1">
    <citation type="journal article" date="2019" name="Int. J. Syst. Evol. Microbiol.">
        <title>Capsulimonas corticalis gen. nov., sp. nov., an aerobic capsulated bacterium, of a novel bacterial order, Capsulimonadales ord. nov., of the class Armatimonadia of the phylum Armatimonadetes.</title>
        <authorList>
            <person name="Li J."/>
            <person name="Kudo C."/>
            <person name="Tonouchi A."/>
        </authorList>
    </citation>
    <scope>NUCLEOTIDE SEQUENCE [LARGE SCALE GENOMIC DNA]</scope>
    <source>
        <strain evidence="1 2">AX-7</strain>
    </source>
</reference>
<sequence length="73" mass="8313">MELCSAAFGARRRKDEPALRLARHEMDYIAGIGQEKFQGGHFLTGETFFIREDALYFFLCPDCLRLHVQGCSA</sequence>